<reference evidence="3" key="2">
    <citation type="journal article" date="2021" name="PeerJ">
        <title>Extensive microbial diversity within the chicken gut microbiome revealed by metagenomics and culture.</title>
        <authorList>
            <person name="Gilroy R."/>
            <person name="Ravi A."/>
            <person name="Getino M."/>
            <person name="Pursley I."/>
            <person name="Horton D.L."/>
            <person name="Alikhan N.F."/>
            <person name="Baker D."/>
            <person name="Gharbi K."/>
            <person name="Hall N."/>
            <person name="Watson M."/>
            <person name="Adriaenssens E.M."/>
            <person name="Foster-Nyarko E."/>
            <person name="Jarju S."/>
            <person name="Secka A."/>
            <person name="Antonio M."/>
            <person name="Oren A."/>
            <person name="Chaudhuri R.R."/>
            <person name="La Ragione R."/>
            <person name="Hildebrand F."/>
            <person name="Pallen M.J."/>
        </authorList>
    </citation>
    <scope>NUCLEOTIDE SEQUENCE</scope>
    <source>
        <strain evidence="3">4920</strain>
    </source>
</reference>
<name>A0A9D1T0A4_9FIRM</name>
<keyword evidence="1" id="KW-0175">Coiled coil</keyword>
<accession>A0A9D1T0A4</accession>
<reference evidence="3" key="1">
    <citation type="submission" date="2020-10" db="EMBL/GenBank/DDBJ databases">
        <authorList>
            <person name="Gilroy R."/>
        </authorList>
    </citation>
    <scope>NUCLEOTIDE SEQUENCE</scope>
    <source>
        <strain evidence="3">4920</strain>
    </source>
</reference>
<organism evidence="3 4">
    <name type="scientific">Candidatus Aphodoplasma excrementigallinarum</name>
    <dbReference type="NCBI Taxonomy" id="2840673"/>
    <lineage>
        <taxon>Bacteria</taxon>
        <taxon>Bacillati</taxon>
        <taxon>Bacillota</taxon>
        <taxon>Clostridia</taxon>
        <taxon>Eubacteriales</taxon>
        <taxon>Candidatus Aphodoplasma</taxon>
    </lineage>
</organism>
<proteinExistence type="predicted"/>
<evidence type="ECO:0000313" key="4">
    <source>
        <dbReference type="Proteomes" id="UP000886743"/>
    </source>
</evidence>
<evidence type="ECO:0000256" key="1">
    <source>
        <dbReference type="SAM" id="Coils"/>
    </source>
</evidence>
<dbReference type="EMBL" id="DVOF01000133">
    <property type="protein sequence ID" value="HIV02847.1"/>
    <property type="molecule type" value="Genomic_DNA"/>
</dbReference>
<sequence>METEKKFRKTLFGYRKKDVNAYIMDTAREFDKKKKQFEAEAADQAGKYKDLQKKYNALDSKAAALEKERTYIADALLDAKQEAEKIVADAKVEAARMRSDLEVELEKLRAEVRSEQVHLKQIRAQAKETLEAYIGKLADIDMKIDAHASGNEMELDEWDGDEEEPYIPEDVEDDEDDGEEDDFEFELKDIEP</sequence>
<protein>
    <recommendedName>
        <fullName evidence="5">DivIVA domain-containing protein</fullName>
    </recommendedName>
</protein>
<evidence type="ECO:0000313" key="3">
    <source>
        <dbReference type="EMBL" id="HIV02847.1"/>
    </source>
</evidence>
<feature type="coiled-coil region" evidence="1">
    <location>
        <begin position="34"/>
        <end position="125"/>
    </location>
</feature>
<evidence type="ECO:0008006" key="5">
    <source>
        <dbReference type="Google" id="ProtNLM"/>
    </source>
</evidence>
<evidence type="ECO:0000256" key="2">
    <source>
        <dbReference type="SAM" id="MobiDB-lite"/>
    </source>
</evidence>
<gene>
    <name evidence="3" type="ORF">IAC74_04675</name>
</gene>
<feature type="region of interest" description="Disordered" evidence="2">
    <location>
        <begin position="148"/>
        <end position="192"/>
    </location>
</feature>
<comment type="caution">
    <text evidence="3">The sequence shown here is derived from an EMBL/GenBank/DDBJ whole genome shotgun (WGS) entry which is preliminary data.</text>
</comment>
<dbReference type="AlphaFoldDB" id="A0A9D1T0A4"/>
<feature type="compositionally biased region" description="Acidic residues" evidence="2">
    <location>
        <begin position="153"/>
        <end position="184"/>
    </location>
</feature>
<dbReference type="Proteomes" id="UP000886743">
    <property type="component" value="Unassembled WGS sequence"/>
</dbReference>